<keyword evidence="1" id="KW-0418">Kinase</keyword>
<dbReference type="GO" id="GO:0016301">
    <property type="term" value="F:kinase activity"/>
    <property type="evidence" value="ECO:0007669"/>
    <property type="project" value="UniProtKB-KW"/>
</dbReference>
<organism evidence="1 2">
    <name type="scientific">Carex littledalei</name>
    <dbReference type="NCBI Taxonomy" id="544730"/>
    <lineage>
        <taxon>Eukaryota</taxon>
        <taxon>Viridiplantae</taxon>
        <taxon>Streptophyta</taxon>
        <taxon>Embryophyta</taxon>
        <taxon>Tracheophyta</taxon>
        <taxon>Spermatophyta</taxon>
        <taxon>Magnoliopsida</taxon>
        <taxon>Liliopsida</taxon>
        <taxon>Poales</taxon>
        <taxon>Cyperaceae</taxon>
        <taxon>Cyperoideae</taxon>
        <taxon>Cariceae</taxon>
        <taxon>Carex</taxon>
        <taxon>Carex subgen. Euthyceras</taxon>
    </lineage>
</organism>
<name>A0A833QR59_9POAL</name>
<dbReference type="Proteomes" id="UP000623129">
    <property type="component" value="Unassembled WGS sequence"/>
</dbReference>
<reference evidence="1" key="1">
    <citation type="submission" date="2020-01" db="EMBL/GenBank/DDBJ databases">
        <title>Genome sequence of Kobresia littledalei, the first chromosome-level genome in the family Cyperaceae.</title>
        <authorList>
            <person name="Qu G."/>
        </authorList>
    </citation>
    <scope>NUCLEOTIDE SEQUENCE</scope>
    <source>
        <strain evidence="1">C.B.Clarke</strain>
        <tissue evidence="1">Leaf</tissue>
    </source>
</reference>
<keyword evidence="1" id="KW-0808">Transferase</keyword>
<evidence type="ECO:0000313" key="2">
    <source>
        <dbReference type="Proteomes" id="UP000623129"/>
    </source>
</evidence>
<dbReference type="AlphaFoldDB" id="A0A833QR59"/>
<evidence type="ECO:0000313" key="1">
    <source>
        <dbReference type="EMBL" id="KAF3327303.1"/>
    </source>
</evidence>
<gene>
    <name evidence="1" type="ORF">FCM35_KLT07421</name>
</gene>
<comment type="caution">
    <text evidence="1">The sequence shown here is derived from an EMBL/GenBank/DDBJ whole genome shotgun (WGS) entry which is preliminary data.</text>
</comment>
<dbReference type="EMBL" id="SWLB01000017">
    <property type="protein sequence ID" value="KAF3327303.1"/>
    <property type="molecule type" value="Genomic_DNA"/>
</dbReference>
<keyword evidence="2" id="KW-1185">Reference proteome</keyword>
<sequence>MLLRAPDVSPITISFKPNCDSSLGHTFSYHPAQRVKQKTTREDIKSMLWAHTKATKDESNPNVENGSSCDVSDEQCLLMFPPSDLHTTVLGPFIQRFCPKKHPKKTCAARASACGPIARFLLFRGRHVVALPLRVSSPALGAFWSSLLVASSPAILNSVYTLHCDGPSPPLLASVPPVAVLDFLHYSSSLSLPGSGAAISSESPLVLNSSARQPCLLFYTCSSHGFDLLTFGLSAHLNMNIPEHVNDIDFDYKEYARQQFQQYWVMKPVLQRS</sequence>
<accession>A0A833QR59</accession>
<proteinExistence type="predicted"/>
<protein>
    <submittedName>
        <fullName evidence="1">Putative choline kinase 2</fullName>
    </submittedName>
</protein>
<dbReference type="OrthoDB" id="10267235at2759"/>